<evidence type="ECO:0000313" key="2">
    <source>
        <dbReference type="Proteomes" id="UP001596425"/>
    </source>
</evidence>
<accession>A0ABW1YLU7</accession>
<comment type="caution">
    <text evidence="1">The sequence shown here is derived from an EMBL/GenBank/DDBJ whole genome shotgun (WGS) entry which is preliminary data.</text>
</comment>
<proteinExistence type="predicted"/>
<dbReference type="EMBL" id="JBHSVR010000001">
    <property type="protein sequence ID" value="MFC6633476.1"/>
    <property type="molecule type" value="Genomic_DNA"/>
</dbReference>
<sequence length="241" mass="26903">MKFHEFGDSEGVPTVFFMGTPQKGDSGQEFADLASRLGIRLICPTRPWYDDFSSIPSFALCSDKTEEYLRNNGITSCHTIGGSGGGPFAIHFSTNNPKIVCSCYLVASMGTPDIFVEKVTSPPTLQLLEFFRDNNYSSAIEQLISLGLSRDLAHGAWSDFKVLLGSWNSITFQHSPTVYIHHGEEDENAPIESILDLAGKLPKSEFRISLHASHEALAEDENFTEFTRIFKEIESQWRPTR</sequence>
<dbReference type="SUPFAM" id="SSF53474">
    <property type="entry name" value="alpha/beta-Hydrolases"/>
    <property type="match status" value="1"/>
</dbReference>
<dbReference type="InterPro" id="IPR029058">
    <property type="entry name" value="AB_hydrolase_fold"/>
</dbReference>
<organism evidence="1 2">
    <name type="scientific">Microbulbifer taiwanensis</name>
    <dbReference type="NCBI Taxonomy" id="986746"/>
    <lineage>
        <taxon>Bacteria</taxon>
        <taxon>Pseudomonadati</taxon>
        <taxon>Pseudomonadota</taxon>
        <taxon>Gammaproteobacteria</taxon>
        <taxon>Cellvibrionales</taxon>
        <taxon>Microbulbiferaceae</taxon>
        <taxon>Microbulbifer</taxon>
    </lineage>
</organism>
<name>A0ABW1YLU7_9GAMM</name>
<keyword evidence="1" id="KW-0378">Hydrolase</keyword>
<keyword evidence="2" id="KW-1185">Reference proteome</keyword>
<dbReference type="GO" id="GO:0016787">
    <property type="term" value="F:hydrolase activity"/>
    <property type="evidence" value="ECO:0007669"/>
    <property type="project" value="UniProtKB-KW"/>
</dbReference>
<dbReference type="Proteomes" id="UP001596425">
    <property type="component" value="Unassembled WGS sequence"/>
</dbReference>
<dbReference type="Gene3D" id="3.40.50.1820">
    <property type="entry name" value="alpha/beta hydrolase"/>
    <property type="match status" value="1"/>
</dbReference>
<evidence type="ECO:0000313" key="1">
    <source>
        <dbReference type="EMBL" id="MFC6633476.1"/>
    </source>
</evidence>
<gene>
    <name evidence="1" type="ORF">ACFQBM_09300</name>
</gene>
<dbReference type="RefSeq" id="WP_193192954.1">
    <property type="nucleotide sequence ID" value="NZ_JACZFR010000036.1"/>
</dbReference>
<reference evidence="2" key="1">
    <citation type="journal article" date="2019" name="Int. J. Syst. Evol. Microbiol.">
        <title>The Global Catalogue of Microorganisms (GCM) 10K type strain sequencing project: providing services to taxonomists for standard genome sequencing and annotation.</title>
        <authorList>
            <consortium name="The Broad Institute Genomics Platform"/>
            <consortium name="The Broad Institute Genome Sequencing Center for Infectious Disease"/>
            <person name="Wu L."/>
            <person name="Ma J."/>
        </authorList>
    </citation>
    <scope>NUCLEOTIDE SEQUENCE [LARGE SCALE GENOMIC DNA]</scope>
    <source>
        <strain evidence="2">CGMCC 1.13718</strain>
    </source>
</reference>
<protein>
    <submittedName>
        <fullName evidence="1">Alpha/beta fold hydrolase</fullName>
    </submittedName>
</protein>